<dbReference type="EMBL" id="CP045571">
    <property type="protein sequence ID" value="QFX95834.1"/>
    <property type="molecule type" value="Genomic_DNA"/>
</dbReference>
<organism evidence="1 2">
    <name type="scientific">Acidithiobacillus thiooxidans ATCC 19377</name>
    <dbReference type="NCBI Taxonomy" id="637390"/>
    <lineage>
        <taxon>Bacteria</taxon>
        <taxon>Pseudomonadati</taxon>
        <taxon>Pseudomonadota</taxon>
        <taxon>Acidithiobacillia</taxon>
        <taxon>Acidithiobacillales</taxon>
        <taxon>Acidithiobacillaceae</taxon>
        <taxon>Acidithiobacillus</taxon>
    </lineage>
</organism>
<proteinExistence type="predicted"/>
<evidence type="ECO:0000313" key="1">
    <source>
        <dbReference type="EMBL" id="QFX95834.1"/>
    </source>
</evidence>
<reference evidence="1 2" key="1">
    <citation type="submission" date="2019-10" db="EMBL/GenBank/DDBJ databases">
        <authorList>
            <person name="Wang R."/>
        </authorList>
    </citation>
    <scope>NUCLEOTIDE SEQUENCE [LARGE SCALE GENOMIC DNA]</scope>
    <source>
        <strain evidence="1 2">ATCC 19377</strain>
    </source>
</reference>
<accession>A0A5P9XQG3</accession>
<dbReference type="AlphaFoldDB" id="A0A5P9XQG3"/>
<dbReference type="Proteomes" id="UP000363590">
    <property type="component" value="Chromosome"/>
</dbReference>
<gene>
    <name evidence="1" type="ORF">GCD22_01479</name>
</gene>
<dbReference type="KEGG" id="atx:GCD22_01479"/>
<name>A0A5P9XQG3_ACITH</name>
<evidence type="ECO:0000313" key="2">
    <source>
        <dbReference type="Proteomes" id="UP000363590"/>
    </source>
</evidence>
<sequence length="56" mass="6725">MEQSADLGIINVNQRYWLTTRQRQDFTALCRERLLYNSSNNNKKCQNIDLVLDEQY</sequence>
<protein>
    <submittedName>
        <fullName evidence="1">Uncharacterized protein</fullName>
    </submittedName>
</protein>